<evidence type="ECO:0000256" key="4">
    <source>
        <dbReference type="ARBA" id="ARBA00022833"/>
    </source>
</evidence>
<dbReference type="PRINTS" id="PR00619">
    <property type="entry name" value="GATAZNFINGER"/>
</dbReference>
<dbReference type="PANTHER" id="PTHR10071">
    <property type="entry name" value="TRANSCRIPTION FACTOR GATA FAMILY MEMBER"/>
    <property type="match status" value="1"/>
</dbReference>
<evidence type="ECO:0000313" key="9">
    <source>
        <dbReference type="EMBL" id="KAJ3027638.1"/>
    </source>
</evidence>
<feature type="domain" description="GATA-type" evidence="8">
    <location>
        <begin position="25"/>
        <end position="66"/>
    </location>
</feature>
<evidence type="ECO:0000313" key="10">
    <source>
        <dbReference type="Proteomes" id="UP001212841"/>
    </source>
</evidence>
<keyword evidence="5" id="KW-0539">Nucleus</keyword>
<dbReference type="GO" id="GO:0000978">
    <property type="term" value="F:RNA polymerase II cis-regulatory region sequence-specific DNA binding"/>
    <property type="evidence" value="ECO:0007669"/>
    <property type="project" value="TreeGrafter"/>
</dbReference>
<dbReference type="EMBL" id="JADGJD010002869">
    <property type="protein sequence ID" value="KAJ3027638.1"/>
    <property type="molecule type" value="Genomic_DNA"/>
</dbReference>
<feature type="compositionally biased region" description="Polar residues" evidence="7">
    <location>
        <begin position="217"/>
        <end position="240"/>
    </location>
</feature>
<dbReference type="AlphaFoldDB" id="A0AAD5RZW2"/>
<keyword evidence="2" id="KW-0479">Metal-binding</keyword>
<dbReference type="PROSITE" id="PS00344">
    <property type="entry name" value="GATA_ZN_FINGER_1"/>
    <property type="match status" value="1"/>
</dbReference>
<evidence type="ECO:0000256" key="2">
    <source>
        <dbReference type="ARBA" id="ARBA00022723"/>
    </source>
</evidence>
<dbReference type="Pfam" id="PF00320">
    <property type="entry name" value="GATA"/>
    <property type="match status" value="1"/>
</dbReference>
<keyword evidence="10" id="KW-1185">Reference proteome</keyword>
<evidence type="ECO:0000256" key="1">
    <source>
        <dbReference type="ARBA" id="ARBA00004123"/>
    </source>
</evidence>
<reference evidence="9" key="1">
    <citation type="submission" date="2020-05" db="EMBL/GenBank/DDBJ databases">
        <title>Phylogenomic resolution of chytrid fungi.</title>
        <authorList>
            <person name="Stajich J.E."/>
            <person name="Amses K."/>
            <person name="Simmons R."/>
            <person name="Seto K."/>
            <person name="Myers J."/>
            <person name="Bonds A."/>
            <person name="Quandt C.A."/>
            <person name="Barry K."/>
            <person name="Liu P."/>
            <person name="Grigoriev I."/>
            <person name="Longcore J.E."/>
            <person name="James T.Y."/>
        </authorList>
    </citation>
    <scope>NUCLEOTIDE SEQUENCE</scope>
    <source>
        <strain evidence="9">JEL0318</strain>
    </source>
</reference>
<evidence type="ECO:0000256" key="6">
    <source>
        <dbReference type="PROSITE-ProRule" id="PRU00094"/>
    </source>
</evidence>
<comment type="subcellular location">
    <subcellularLocation>
        <location evidence="1">Nucleus</location>
    </subcellularLocation>
</comment>
<dbReference type="CDD" id="cd00202">
    <property type="entry name" value="ZnF_GATA"/>
    <property type="match status" value="1"/>
</dbReference>
<evidence type="ECO:0000256" key="3">
    <source>
        <dbReference type="ARBA" id="ARBA00022771"/>
    </source>
</evidence>
<dbReference type="GO" id="GO:0005634">
    <property type="term" value="C:nucleus"/>
    <property type="evidence" value="ECO:0007669"/>
    <property type="project" value="UniProtKB-SubCell"/>
</dbReference>
<evidence type="ECO:0000256" key="7">
    <source>
        <dbReference type="SAM" id="MobiDB-lite"/>
    </source>
</evidence>
<dbReference type="Proteomes" id="UP001212841">
    <property type="component" value="Unassembled WGS sequence"/>
</dbReference>
<organism evidence="9 10">
    <name type="scientific">Rhizophlyctis rosea</name>
    <dbReference type="NCBI Taxonomy" id="64517"/>
    <lineage>
        <taxon>Eukaryota</taxon>
        <taxon>Fungi</taxon>
        <taxon>Fungi incertae sedis</taxon>
        <taxon>Chytridiomycota</taxon>
        <taxon>Chytridiomycota incertae sedis</taxon>
        <taxon>Chytridiomycetes</taxon>
        <taxon>Rhizophlyctidales</taxon>
        <taxon>Rhizophlyctidaceae</taxon>
        <taxon>Rhizophlyctis</taxon>
    </lineage>
</organism>
<dbReference type="SMART" id="SM00401">
    <property type="entry name" value="ZnF_GATA"/>
    <property type="match status" value="1"/>
</dbReference>
<dbReference type="GO" id="GO:0045944">
    <property type="term" value="P:positive regulation of transcription by RNA polymerase II"/>
    <property type="evidence" value="ECO:0007669"/>
    <property type="project" value="TreeGrafter"/>
</dbReference>
<dbReference type="GO" id="GO:0000981">
    <property type="term" value="F:DNA-binding transcription factor activity, RNA polymerase II-specific"/>
    <property type="evidence" value="ECO:0007669"/>
    <property type="project" value="TreeGrafter"/>
</dbReference>
<proteinExistence type="predicted"/>
<feature type="non-terminal residue" evidence="9">
    <location>
        <position position="240"/>
    </location>
</feature>
<dbReference type="PROSITE" id="PS50114">
    <property type="entry name" value="GATA_ZN_FINGER_2"/>
    <property type="match status" value="1"/>
</dbReference>
<dbReference type="GO" id="GO:0008270">
    <property type="term" value="F:zinc ion binding"/>
    <property type="evidence" value="ECO:0007669"/>
    <property type="project" value="UniProtKB-KW"/>
</dbReference>
<dbReference type="PANTHER" id="PTHR10071:SF281">
    <property type="entry name" value="BOX A-BINDING FACTOR-RELATED"/>
    <property type="match status" value="1"/>
</dbReference>
<feature type="compositionally biased region" description="Acidic residues" evidence="7">
    <location>
        <begin position="181"/>
        <end position="196"/>
    </location>
</feature>
<dbReference type="SUPFAM" id="SSF57716">
    <property type="entry name" value="Glucocorticoid receptor-like (DNA-binding domain)"/>
    <property type="match status" value="1"/>
</dbReference>
<evidence type="ECO:0000259" key="8">
    <source>
        <dbReference type="PROSITE" id="PS50114"/>
    </source>
</evidence>
<evidence type="ECO:0000256" key="5">
    <source>
        <dbReference type="ARBA" id="ARBA00023242"/>
    </source>
</evidence>
<name>A0AAD5RZW2_9FUNG</name>
<protein>
    <submittedName>
        <fullName evidence="9">Transcription factor</fullName>
    </submittedName>
</protein>
<dbReference type="InterPro" id="IPR013088">
    <property type="entry name" value="Znf_NHR/GATA"/>
</dbReference>
<dbReference type="GO" id="GO:0000122">
    <property type="term" value="P:negative regulation of transcription by RNA polymerase II"/>
    <property type="evidence" value="ECO:0007669"/>
    <property type="project" value="TreeGrafter"/>
</dbReference>
<dbReference type="Gene3D" id="3.30.50.10">
    <property type="entry name" value="Erythroid Transcription Factor GATA-1, subunit A"/>
    <property type="match status" value="1"/>
</dbReference>
<keyword evidence="3 6" id="KW-0863">Zinc-finger</keyword>
<gene>
    <name evidence="9" type="primary">TRPS1</name>
    <name evidence="9" type="ORF">HK097_006110</name>
</gene>
<accession>A0AAD5RZW2</accession>
<keyword evidence="4" id="KW-0862">Zinc</keyword>
<feature type="region of interest" description="Disordered" evidence="7">
    <location>
        <begin position="169"/>
        <end position="240"/>
    </location>
</feature>
<comment type="caution">
    <text evidence="9">The sequence shown here is derived from an EMBL/GenBank/DDBJ whole genome shotgun (WGS) entry which is preliminary data.</text>
</comment>
<sequence>KRLHGQDRPFSRREDGSVKVMRMSVVDGYTCANCETDSTPLWRRGANGDTLCNACGLFYKQHGYYRRVIIGNQQGDGGQAGAHQQQQQAPVEVDHTNPLAHAGHANHALAAQAAQAAQVQAAAQALWAANGALHHLASSSKHDIPNAMEQLIQQQQRQGLVLPVVDQQAVPGQARAASEQGDVDGDDDDEDEDGQDENGQGDGNEVGRPGKRRRPVSQAQLSRAIQNASEDGTGKCSNDL</sequence>
<dbReference type="InterPro" id="IPR000679">
    <property type="entry name" value="Znf_GATA"/>
</dbReference>
<dbReference type="InterPro" id="IPR039355">
    <property type="entry name" value="Transcription_factor_GATA"/>
</dbReference>